<dbReference type="SMART" id="SM00389">
    <property type="entry name" value="HOX"/>
    <property type="match status" value="1"/>
</dbReference>
<keyword evidence="4 5" id="KW-0539">Nucleus</keyword>
<evidence type="ECO:0000256" key="2">
    <source>
        <dbReference type="ARBA" id="ARBA00023125"/>
    </source>
</evidence>
<dbReference type="EMBL" id="BMAO01035412">
    <property type="protein sequence ID" value="GFR03493.1"/>
    <property type="molecule type" value="Genomic_DNA"/>
</dbReference>
<dbReference type="AlphaFoldDB" id="A0A8X6GGC2"/>
<accession>A0A8X6GGC2</accession>
<dbReference type="GO" id="GO:0005634">
    <property type="term" value="C:nucleus"/>
    <property type="evidence" value="ECO:0007669"/>
    <property type="project" value="UniProtKB-SubCell"/>
</dbReference>
<dbReference type="OrthoDB" id="6159439at2759"/>
<keyword evidence="3 5" id="KW-0371">Homeobox</keyword>
<evidence type="ECO:0000313" key="10">
    <source>
        <dbReference type="Proteomes" id="UP000887116"/>
    </source>
</evidence>
<feature type="compositionally biased region" description="Polar residues" evidence="7">
    <location>
        <begin position="277"/>
        <end position="288"/>
    </location>
</feature>
<dbReference type="GO" id="GO:0000978">
    <property type="term" value="F:RNA polymerase II cis-regulatory region sequence-specific DNA binding"/>
    <property type="evidence" value="ECO:0007669"/>
    <property type="project" value="TreeGrafter"/>
</dbReference>
<feature type="region of interest" description="Disordered" evidence="7">
    <location>
        <begin position="531"/>
        <end position="553"/>
    </location>
</feature>
<dbReference type="InterPro" id="IPR050394">
    <property type="entry name" value="Homeobox_NK-like"/>
</dbReference>
<dbReference type="PROSITE" id="PS50071">
    <property type="entry name" value="HOMEOBOX_2"/>
    <property type="match status" value="1"/>
</dbReference>
<dbReference type="PANTHER" id="PTHR24340:SF70">
    <property type="entry name" value="NK7.1, ISOFORM A"/>
    <property type="match status" value="1"/>
</dbReference>
<feature type="compositionally biased region" description="Polar residues" evidence="7">
    <location>
        <begin position="544"/>
        <end position="553"/>
    </location>
</feature>
<comment type="subcellular location">
    <subcellularLocation>
        <location evidence="1 5 6">Nucleus</location>
    </subcellularLocation>
</comment>
<dbReference type="Proteomes" id="UP000887116">
    <property type="component" value="Unassembled WGS sequence"/>
</dbReference>
<comment type="caution">
    <text evidence="9">The sequence shown here is derived from an EMBL/GenBank/DDBJ whole genome shotgun (WGS) entry which is preliminary data.</text>
</comment>
<dbReference type="InterPro" id="IPR009057">
    <property type="entry name" value="Homeodomain-like_sf"/>
</dbReference>
<evidence type="ECO:0000256" key="1">
    <source>
        <dbReference type="ARBA" id="ARBA00004123"/>
    </source>
</evidence>
<dbReference type="InterPro" id="IPR020479">
    <property type="entry name" value="HD_metazoa"/>
</dbReference>
<dbReference type="Pfam" id="PF00046">
    <property type="entry name" value="Homeodomain"/>
    <property type="match status" value="1"/>
</dbReference>
<organism evidence="9 10">
    <name type="scientific">Trichonephila clavata</name>
    <name type="common">Joro spider</name>
    <name type="synonym">Nephila clavata</name>
    <dbReference type="NCBI Taxonomy" id="2740835"/>
    <lineage>
        <taxon>Eukaryota</taxon>
        <taxon>Metazoa</taxon>
        <taxon>Ecdysozoa</taxon>
        <taxon>Arthropoda</taxon>
        <taxon>Chelicerata</taxon>
        <taxon>Arachnida</taxon>
        <taxon>Araneae</taxon>
        <taxon>Araneomorphae</taxon>
        <taxon>Entelegynae</taxon>
        <taxon>Araneoidea</taxon>
        <taxon>Nephilidae</taxon>
        <taxon>Trichonephila</taxon>
    </lineage>
</organism>
<feature type="DNA-binding region" description="Homeobox" evidence="5">
    <location>
        <begin position="312"/>
        <end position="371"/>
    </location>
</feature>
<evidence type="ECO:0000256" key="5">
    <source>
        <dbReference type="PROSITE-ProRule" id="PRU00108"/>
    </source>
</evidence>
<reference evidence="9" key="1">
    <citation type="submission" date="2020-07" db="EMBL/GenBank/DDBJ databases">
        <title>Multicomponent nature underlies the extraordinary mechanical properties of spider dragline silk.</title>
        <authorList>
            <person name="Kono N."/>
            <person name="Nakamura H."/>
            <person name="Mori M."/>
            <person name="Yoshida Y."/>
            <person name="Ohtoshi R."/>
            <person name="Malay A.D."/>
            <person name="Moran D.A.P."/>
            <person name="Tomita M."/>
            <person name="Numata K."/>
            <person name="Arakawa K."/>
        </authorList>
    </citation>
    <scope>NUCLEOTIDE SEQUENCE</scope>
</reference>
<evidence type="ECO:0000313" key="9">
    <source>
        <dbReference type="EMBL" id="GFR03493.1"/>
    </source>
</evidence>
<keyword evidence="10" id="KW-1185">Reference proteome</keyword>
<dbReference type="InterPro" id="IPR001356">
    <property type="entry name" value="HD"/>
</dbReference>
<protein>
    <submittedName>
        <fullName evidence="9">Homeobox protein ceh-9</fullName>
    </submittedName>
</protein>
<evidence type="ECO:0000259" key="8">
    <source>
        <dbReference type="PROSITE" id="PS50071"/>
    </source>
</evidence>
<proteinExistence type="predicted"/>
<dbReference type="PROSITE" id="PS00027">
    <property type="entry name" value="HOMEOBOX_1"/>
    <property type="match status" value="1"/>
</dbReference>
<name>A0A8X6GGC2_TRICU</name>
<feature type="compositionally biased region" description="Polar residues" evidence="7">
    <location>
        <begin position="400"/>
        <end position="424"/>
    </location>
</feature>
<feature type="region of interest" description="Disordered" evidence="7">
    <location>
        <begin position="241"/>
        <end position="317"/>
    </location>
</feature>
<keyword evidence="2 5" id="KW-0238">DNA-binding</keyword>
<feature type="domain" description="Homeobox" evidence="8">
    <location>
        <begin position="310"/>
        <end position="370"/>
    </location>
</feature>
<evidence type="ECO:0000256" key="6">
    <source>
        <dbReference type="RuleBase" id="RU000682"/>
    </source>
</evidence>
<gene>
    <name evidence="9" type="primary">ceh-9</name>
    <name evidence="9" type="ORF">TNCT_443511</name>
</gene>
<dbReference type="CDD" id="cd00086">
    <property type="entry name" value="homeodomain"/>
    <property type="match status" value="1"/>
</dbReference>
<evidence type="ECO:0000256" key="4">
    <source>
        <dbReference type="ARBA" id="ARBA00023242"/>
    </source>
</evidence>
<dbReference type="FunFam" id="1.10.10.60:FF:000440">
    <property type="entry name" value="NK7.1, isoform A"/>
    <property type="match status" value="1"/>
</dbReference>
<feature type="compositionally biased region" description="Low complexity" evidence="7">
    <location>
        <begin position="289"/>
        <end position="299"/>
    </location>
</feature>
<dbReference type="SUPFAM" id="SSF46689">
    <property type="entry name" value="Homeodomain-like"/>
    <property type="match status" value="1"/>
</dbReference>
<dbReference type="InterPro" id="IPR017970">
    <property type="entry name" value="Homeobox_CS"/>
</dbReference>
<dbReference type="PRINTS" id="PR00024">
    <property type="entry name" value="HOMEOBOX"/>
</dbReference>
<evidence type="ECO:0000256" key="3">
    <source>
        <dbReference type="ARBA" id="ARBA00023155"/>
    </source>
</evidence>
<dbReference type="GO" id="GO:0030154">
    <property type="term" value="P:cell differentiation"/>
    <property type="evidence" value="ECO:0007669"/>
    <property type="project" value="TreeGrafter"/>
</dbReference>
<evidence type="ECO:0000256" key="7">
    <source>
        <dbReference type="SAM" id="MobiDB-lite"/>
    </source>
</evidence>
<dbReference type="GO" id="GO:0000981">
    <property type="term" value="F:DNA-binding transcription factor activity, RNA polymerase II-specific"/>
    <property type="evidence" value="ECO:0007669"/>
    <property type="project" value="InterPro"/>
</dbReference>
<dbReference type="Gene3D" id="1.10.10.60">
    <property type="entry name" value="Homeodomain-like"/>
    <property type="match status" value="1"/>
</dbReference>
<dbReference type="PANTHER" id="PTHR24340">
    <property type="entry name" value="HOMEOBOX PROTEIN NKX"/>
    <property type="match status" value="1"/>
</dbReference>
<sequence>MQEYYMMQQANGCGSNSPSPFQNHHQLHQQQLASPPIQLPAGTAVRTWHPHVYAKPPRHPTPHFIADILGFRDRQSPDMSNNYCSVTVTPPPSQETLMAMPMLNGTCLPKQPLMHHHAELRAPVEQPLNLSCPESKKSSPFTNTPVSSSCSPTAGTVDYDGPPMTNSTATSDSIVVPNVMCKLRLELAQKPGTPPNCNQIRTSPVNGNVCIRPIMRNEENLVSNNCQKDRVSVAGTAAGISNPLAISDGNQVPLKVKTPKNTTKRKKDKKVEALSVAPQTPSAPTGSVPQAPQQAQPPQDSGSDPESEKNKKKKARTTFTGRQIFELEKQFEIKKYLSSSERAEMAKLLNVTETQVKIWFQNRRTKWKKQDNVSNAEAAELKSSGEKSTQGPKKSSKSKATVTAINGAPTGNTIGNLPPQQQRPVLNGPPAVFTNNGDLVHKPVVTEHNNNLVNSDPSLLPASSGIVSKISPTPAEVACSNTSSDISSSTPPANANMMPLNTMTPPLSVVENGIDSDSRASDVFCWGRSSSPSSMENGVAGDSSVDNTESSHIQHTQYNGATYSNSVVSVDAAINTSSSYPESDMRPAVKTIDVDTPLHIQGCPINNQDGADQELSSNH</sequence>
<feature type="region of interest" description="Disordered" evidence="7">
    <location>
        <begin position="366"/>
        <end position="426"/>
    </location>
</feature>